<evidence type="ECO:0000313" key="1">
    <source>
        <dbReference type="EMBL" id="TYK02013.1"/>
    </source>
</evidence>
<dbReference type="EMBL" id="SSTD01015940">
    <property type="protein sequence ID" value="TYK02013.1"/>
    <property type="molecule type" value="Genomic_DNA"/>
</dbReference>
<name>A0A5D3BQP9_CUCMM</name>
<organism evidence="1 2">
    <name type="scientific">Cucumis melo var. makuwa</name>
    <name type="common">Oriental melon</name>
    <dbReference type="NCBI Taxonomy" id="1194695"/>
    <lineage>
        <taxon>Eukaryota</taxon>
        <taxon>Viridiplantae</taxon>
        <taxon>Streptophyta</taxon>
        <taxon>Embryophyta</taxon>
        <taxon>Tracheophyta</taxon>
        <taxon>Spermatophyta</taxon>
        <taxon>Magnoliopsida</taxon>
        <taxon>eudicotyledons</taxon>
        <taxon>Gunneridae</taxon>
        <taxon>Pentapetalae</taxon>
        <taxon>rosids</taxon>
        <taxon>fabids</taxon>
        <taxon>Cucurbitales</taxon>
        <taxon>Cucurbitaceae</taxon>
        <taxon>Benincaseae</taxon>
        <taxon>Cucumis</taxon>
    </lineage>
</organism>
<protein>
    <submittedName>
        <fullName evidence="1">Phosphoenolpyruvate/phosphate translocator 2</fullName>
    </submittedName>
</protein>
<keyword evidence="1" id="KW-0670">Pyruvate</keyword>
<dbReference type="Proteomes" id="UP000321947">
    <property type="component" value="Unassembled WGS sequence"/>
</dbReference>
<comment type="caution">
    <text evidence="1">The sequence shown here is derived from an EMBL/GenBank/DDBJ whole genome shotgun (WGS) entry which is preliminary data.</text>
</comment>
<reference evidence="1 2" key="1">
    <citation type="submission" date="2019-08" db="EMBL/GenBank/DDBJ databases">
        <title>Draft genome sequences of two oriental melons (Cucumis melo L. var makuwa).</title>
        <authorList>
            <person name="Kwon S.-Y."/>
        </authorList>
    </citation>
    <scope>NUCLEOTIDE SEQUENCE [LARGE SCALE GENOMIC DNA]</scope>
    <source>
        <strain evidence="2">cv. Chang Bougi</strain>
        <tissue evidence="1">Leaf</tissue>
    </source>
</reference>
<sequence length="131" mass="14506">MWNNAVMALAMSFSPNSIATATAAIPSPNRSPNFPHFSHILHFRSHESISWRSSSSSSSSSISVSSFGSTPRLQKFVVMAASSVPESAGEGVESVDLVQNLRLGAMFGIWYLLNIYYNIFNKQYLYGYFRP</sequence>
<accession>A0A5D3BQP9</accession>
<evidence type="ECO:0000313" key="2">
    <source>
        <dbReference type="Proteomes" id="UP000321947"/>
    </source>
</evidence>
<proteinExistence type="predicted"/>
<dbReference type="AlphaFoldDB" id="A0A5D3BQP9"/>
<gene>
    <name evidence="1" type="ORF">E5676_scaffold808G001280</name>
</gene>